<evidence type="ECO:0000256" key="2">
    <source>
        <dbReference type="ARBA" id="ARBA00023125"/>
    </source>
</evidence>
<dbReference type="PROSITE" id="PS50977">
    <property type="entry name" value="HTH_TETR_2"/>
    <property type="match status" value="1"/>
</dbReference>
<keyword evidence="3" id="KW-0804">Transcription</keyword>
<evidence type="ECO:0000256" key="4">
    <source>
        <dbReference type="PROSITE-ProRule" id="PRU00335"/>
    </source>
</evidence>
<dbReference type="PRINTS" id="PR00455">
    <property type="entry name" value="HTHTETR"/>
</dbReference>
<feature type="domain" description="HTH tetR-type" evidence="6">
    <location>
        <begin position="13"/>
        <end position="73"/>
    </location>
</feature>
<keyword evidence="8" id="KW-1185">Reference proteome</keyword>
<keyword evidence="2 4" id="KW-0238">DNA-binding</keyword>
<keyword evidence="1" id="KW-0805">Transcription regulation</keyword>
<dbReference type="InterPro" id="IPR009057">
    <property type="entry name" value="Homeodomain-like_sf"/>
</dbReference>
<feature type="DNA-binding region" description="H-T-H motif" evidence="4">
    <location>
        <begin position="36"/>
        <end position="55"/>
    </location>
</feature>
<dbReference type="EMBL" id="CP141261">
    <property type="protein sequence ID" value="WRL64256.1"/>
    <property type="molecule type" value="Genomic_DNA"/>
</dbReference>
<dbReference type="InterPro" id="IPR050109">
    <property type="entry name" value="HTH-type_TetR-like_transc_reg"/>
</dbReference>
<reference evidence="7 8" key="1">
    <citation type="submission" date="2023-12" db="EMBL/GenBank/DDBJ databases">
        <title>Blastococcus brunescens sp. nov., an actonobacterium isolated from sandstone collected in sahara desert.</title>
        <authorList>
            <person name="Gtari M."/>
            <person name="Ghodhbane F."/>
        </authorList>
    </citation>
    <scope>NUCLEOTIDE SEQUENCE [LARGE SCALE GENOMIC DNA]</scope>
    <source>
        <strain evidence="7 8">BMG 8361</strain>
    </source>
</reference>
<accession>A0ABZ1B0B3</accession>
<proteinExistence type="predicted"/>
<evidence type="ECO:0000256" key="5">
    <source>
        <dbReference type="SAM" id="MobiDB-lite"/>
    </source>
</evidence>
<evidence type="ECO:0000313" key="8">
    <source>
        <dbReference type="Proteomes" id="UP001324287"/>
    </source>
</evidence>
<evidence type="ECO:0000259" key="6">
    <source>
        <dbReference type="PROSITE" id="PS50977"/>
    </source>
</evidence>
<dbReference type="SUPFAM" id="SSF46689">
    <property type="entry name" value="Homeodomain-like"/>
    <property type="match status" value="1"/>
</dbReference>
<dbReference type="PANTHER" id="PTHR30055">
    <property type="entry name" value="HTH-TYPE TRANSCRIPTIONAL REGULATOR RUTR"/>
    <property type="match status" value="1"/>
</dbReference>
<evidence type="ECO:0000313" key="7">
    <source>
        <dbReference type="EMBL" id="WRL64256.1"/>
    </source>
</evidence>
<dbReference type="RefSeq" id="WP_324275584.1">
    <property type="nucleotide sequence ID" value="NZ_CP141261.1"/>
</dbReference>
<dbReference type="Proteomes" id="UP001324287">
    <property type="component" value="Chromosome"/>
</dbReference>
<gene>
    <name evidence="7" type="ORF">U6N30_32730</name>
</gene>
<sequence length="129" mass="14162">MSEILDRRAQKKARTRVHVRTVAQRMFAEGGFDAVTIADIARGADVAVQTIFNHFATKEELFFDGRIPWVDGPADAVRRRPPGTSPLTALRRHLVEGQATLSRSTCPPRAGHSPPRSPPARPWPVTSSG</sequence>
<feature type="region of interest" description="Disordered" evidence="5">
    <location>
        <begin position="98"/>
        <end position="129"/>
    </location>
</feature>
<dbReference type="Pfam" id="PF00440">
    <property type="entry name" value="TetR_N"/>
    <property type="match status" value="1"/>
</dbReference>
<dbReference type="Gene3D" id="1.10.357.10">
    <property type="entry name" value="Tetracycline Repressor, domain 2"/>
    <property type="match status" value="1"/>
</dbReference>
<name>A0ABZ1B0B3_9ACTN</name>
<organism evidence="7 8">
    <name type="scientific">Blastococcus brunescens</name>
    <dbReference type="NCBI Taxonomy" id="1564165"/>
    <lineage>
        <taxon>Bacteria</taxon>
        <taxon>Bacillati</taxon>
        <taxon>Actinomycetota</taxon>
        <taxon>Actinomycetes</taxon>
        <taxon>Geodermatophilales</taxon>
        <taxon>Geodermatophilaceae</taxon>
        <taxon>Blastococcus</taxon>
    </lineage>
</organism>
<dbReference type="InterPro" id="IPR001647">
    <property type="entry name" value="HTH_TetR"/>
</dbReference>
<dbReference type="PANTHER" id="PTHR30055:SF234">
    <property type="entry name" value="HTH-TYPE TRANSCRIPTIONAL REGULATOR BETI"/>
    <property type="match status" value="1"/>
</dbReference>
<evidence type="ECO:0000256" key="1">
    <source>
        <dbReference type="ARBA" id="ARBA00023015"/>
    </source>
</evidence>
<evidence type="ECO:0000256" key="3">
    <source>
        <dbReference type="ARBA" id="ARBA00023163"/>
    </source>
</evidence>
<protein>
    <submittedName>
        <fullName evidence="7">Helix-turn-helix domain-containing protein</fullName>
    </submittedName>
</protein>